<name>F4PYN7_CACFS</name>
<accession>F4PYN7</accession>
<keyword evidence="3" id="KW-1185">Reference proteome</keyword>
<dbReference type="PANTHER" id="PTHR43591">
    <property type="entry name" value="METHYLTRANSFERASE"/>
    <property type="match status" value="1"/>
</dbReference>
<dbReference type="InterPro" id="IPR029063">
    <property type="entry name" value="SAM-dependent_MTases_sf"/>
</dbReference>
<dbReference type="GO" id="GO:0008168">
    <property type="term" value="F:methyltransferase activity"/>
    <property type="evidence" value="ECO:0007669"/>
    <property type="project" value="UniProtKB-KW"/>
</dbReference>
<dbReference type="EMBL" id="GL883015">
    <property type="protein sequence ID" value="EGG19303.1"/>
    <property type="molecule type" value="Genomic_DNA"/>
</dbReference>
<dbReference type="PANTHER" id="PTHR43591:SF57">
    <property type="entry name" value="METHYLTRANSFERASE DOMAIN-CONTAINING PROTEIN-RELATED"/>
    <property type="match status" value="1"/>
</dbReference>
<dbReference type="OMA" id="RSTRVEM"/>
<dbReference type="Proteomes" id="UP000007797">
    <property type="component" value="Unassembled WGS sequence"/>
</dbReference>
<dbReference type="Gene3D" id="3.40.50.150">
    <property type="entry name" value="Vaccinia Virus protein VP39"/>
    <property type="match status" value="1"/>
</dbReference>
<proteinExistence type="predicted"/>
<dbReference type="KEGG" id="dfa:DFA_02090"/>
<evidence type="ECO:0000313" key="2">
    <source>
        <dbReference type="EMBL" id="EGG19303.1"/>
    </source>
</evidence>
<dbReference type="AlphaFoldDB" id="F4PYN7"/>
<evidence type="ECO:0000313" key="3">
    <source>
        <dbReference type="Proteomes" id="UP000007797"/>
    </source>
</evidence>
<dbReference type="InterPro" id="IPR041698">
    <property type="entry name" value="Methyltransf_25"/>
</dbReference>
<dbReference type="GO" id="GO:0032259">
    <property type="term" value="P:methylation"/>
    <property type="evidence" value="ECO:0007669"/>
    <property type="project" value="UniProtKB-KW"/>
</dbReference>
<evidence type="ECO:0000259" key="1">
    <source>
        <dbReference type="Pfam" id="PF13649"/>
    </source>
</evidence>
<dbReference type="OrthoDB" id="18809at2759"/>
<organism evidence="2 3">
    <name type="scientific">Cavenderia fasciculata</name>
    <name type="common">Slime mold</name>
    <name type="synonym">Dictyostelium fasciculatum</name>
    <dbReference type="NCBI Taxonomy" id="261658"/>
    <lineage>
        <taxon>Eukaryota</taxon>
        <taxon>Amoebozoa</taxon>
        <taxon>Evosea</taxon>
        <taxon>Eumycetozoa</taxon>
        <taxon>Dictyostelia</taxon>
        <taxon>Acytosteliales</taxon>
        <taxon>Cavenderiaceae</taxon>
        <taxon>Cavenderia</taxon>
    </lineage>
</organism>
<dbReference type="CDD" id="cd02440">
    <property type="entry name" value="AdoMet_MTases"/>
    <property type="match status" value="1"/>
</dbReference>
<sequence>MSTVQQQLKLEQTAQGWDRSAEGYLAFMEKTGFTRLYAQDILDETLPVSSQNNTPKDVKILDIAAGTGAMSIIAAQRVKALGVGGSVLATDFSPLMVECIEKEIKSHNLDNIKAQVMDGQNLTLADSSIDFAYIIFGIMFFPDQQRGLSELLRVLKPGGVTGIATWSPKNPMAEWVINTLKKLVPQPTTPTPATPTTPPTPTGITLSLSDPVSIETVLKSSGFVDIKVEGKEHCFESTVDMYVDCNLDNPVLVGIKNSLPQDKQPLFADTLRQVAKELHPNGIIKINSLAYLTTARKPQL</sequence>
<gene>
    <name evidence="2" type="ORF">DFA_02090</name>
</gene>
<dbReference type="Pfam" id="PF13649">
    <property type="entry name" value="Methyltransf_25"/>
    <property type="match status" value="1"/>
</dbReference>
<dbReference type="GeneID" id="14871327"/>
<dbReference type="RefSeq" id="XP_004357574.1">
    <property type="nucleotide sequence ID" value="XM_004357517.1"/>
</dbReference>
<dbReference type="SUPFAM" id="SSF53335">
    <property type="entry name" value="S-adenosyl-L-methionine-dependent methyltransferases"/>
    <property type="match status" value="1"/>
</dbReference>
<reference evidence="3" key="1">
    <citation type="journal article" date="2011" name="Genome Res.">
        <title>Phylogeny-wide analysis of social amoeba genomes highlights ancient origins for complex intercellular communication.</title>
        <authorList>
            <person name="Heidel A.J."/>
            <person name="Lawal H.M."/>
            <person name="Felder M."/>
            <person name="Schilde C."/>
            <person name="Helps N.R."/>
            <person name="Tunggal B."/>
            <person name="Rivero F."/>
            <person name="John U."/>
            <person name="Schleicher M."/>
            <person name="Eichinger L."/>
            <person name="Platzer M."/>
            <person name="Noegel A.A."/>
            <person name="Schaap P."/>
            <person name="Gloeckner G."/>
        </authorList>
    </citation>
    <scope>NUCLEOTIDE SEQUENCE [LARGE SCALE GENOMIC DNA]</scope>
    <source>
        <strain evidence="3">SH3</strain>
    </source>
</reference>
<dbReference type="STRING" id="1054147.F4PYN7"/>
<keyword evidence="2" id="KW-0808">Transferase</keyword>
<feature type="domain" description="Methyltransferase" evidence="1">
    <location>
        <begin position="60"/>
        <end position="159"/>
    </location>
</feature>
<protein>
    <submittedName>
        <fullName evidence="2">SAM dependent methyltransferase</fullName>
    </submittedName>
</protein>
<keyword evidence="2" id="KW-0489">Methyltransferase</keyword>